<keyword evidence="3 4" id="KW-0408">Iron</keyword>
<evidence type="ECO:0000256" key="3">
    <source>
        <dbReference type="ARBA" id="ARBA00023004"/>
    </source>
</evidence>
<keyword evidence="8" id="KW-1185">Reference proteome</keyword>
<gene>
    <name evidence="7" type="ORF">WH52_13945</name>
</gene>
<evidence type="ECO:0000313" key="8">
    <source>
        <dbReference type="Proteomes" id="UP000194221"/>
    </source>
</evidence>
<sequence>MNNNNRIDLYIFLGLLAFTIPWIIKIQTQTQYSLKTDSIKVDSSLIKSIIRGKQLFRTESCYSCHKVDKRICFGPRLGKILDRRSKDFLVKFIKNEDSLVKAKHPDVIALKEEYKWANGLHNKKHLTNGQINDIINYLQLFD</sequence>
<evidence type="ECO:0000313" key="7">
    <source>
        <dbReference type="EMBL" id="OSY86997.1"/>
    </source>
</evidence>
<evidence type="ECO:0000256" key="1">
    <source>
        <dbReference type="ARBA" id="ARBA00022617"/>
    </source>
</evidence>
<proteinExistence type="predicted"/>
<keyword evidence="2 4" id="KW-0479">Metal-binding</keyword>
<reference evidence="7 8" key="1">
    <citation type="submission" date="2015-03" db="EMBL/GenBank/DDBJ databases">
        <title>Genome sequence of Tenacibaculum sp. S2-2, isolated from intestinal microbiota of sea cucumber, Apostichopus japonicas.</title>
        <authorList>
            <person name="Shao Z."/>
            <person name="Wang L."/>
            <person name="Li X."/>
        </authorList>
    </citation>
    <scope>NUCLEOTIDE SEQUENCE [LARGE SCALE GENOMIC DNA]</scope>
    <source>
        <strain evidence="7 8">S2-2</strain>
    </source>
</reference>
<accession>A0A1Y2PB23</accession>
<dbReference type="SUPFAM" id="SSF46626">
    <property type="entry name" value="Cytochrome c"/>
    <property type="match status" value="1"/>
</dbReference>
<dbReference type="InParanoid" id="A0A1Y2PB23"/>
<comment type="caution">
    <text evidence="7">The sequence shown here is derived from an EMBL/GenBank/DDBJ whole genome shotgun (WGS) entry which is preliminary data.</text>
</comment>
<protein>
    <recommendedName>
        <fullName evidence="6">Cytochrome c domain-containing protein</fullName>
    </recommendedName>
</protein>
<dbReference type="AlphaFoldDB" id="A0A1Y2PB23"/>
<feature type="transmembrane region" description="Helical" evidence="5">
    <location>
        <begin position="7"/>
        <end position="24"/>
    </location>
</feature>
<dbReference type="PROSITE" id="PS51007">
    <property type="entry name" value="CYTC"/>
    <property type="match status" value="1"/>
</dbReference>
<evidence type="ECO:0000256" key="5">
    <source>
        <dbReference type="SAM" id="Phobius"/>
    </source>
</evidence>
<name>A0A1Y2PB23_9FLAO</name>
<keyword evidence="1 4" id="KW-0349">Heme</keyword>
<evidence type="ECO:0000256" key="4">
    <source>
        <dbReference type="PROSITE-ProRule" id="PRU00433"/>
    </source>
</evidence>
<keyword evidence="5" id="KW-0812">Transmembrane</keyword>
<keyword evidence="5" id="KW-0472">Membrane</keyword>
<dbReference type="Gene3D" id="1.10.760.10">
    <property type="entry name" value="Cytochrome c-like domain"/>
    <property type="match status" value="1"/>
</dbReference>
<dbReference type="InterPro" id="IPR009056">
    <property type="entry name" value="Cyt_c-like_dom"/>
</dbReference>
<evidence type="ECO:0000259" key="6">
    <source>
        <dbReference type="PROSITE" id="PS51007"/>
    </source>
</evidence>
<dbReference type="Pfam" id="PF00034">
    <property type="entry name" value="Cytochrom_C"/>
    <property type="match status" value="1"/>
</dbReference>
<dbReference type="GO" id="GO:0020037">
    <property type="term" value="F:heme binding"/>
    <property type="evidence" value="ECO:0007669"/>
    <property type="project" value="InterPro"/>
</dbReference>
<evidence type="ECO:0000256" key="2">
    <source>
        <dbReference type="ARBA" id="ARBA00022723"/>
    </source>
</evidence>
<dbReference type="GO" id="GO:0009055">
    <property type="term" value="F:electron transfer activity"/>
    <property type="evidence" value="ECO:0007669"/>
    <property type="project" value="InterPro"/>
</dbReference>
<dbReference type="RefSeq" id="WP_086031589.1">
    <property type="nucleotide sequence ID" value="NZ_LAPZ01000016.1"/>
</dbReference>
<dbReference type="EMBL" id="LAPZ01000016">
    <property type="protein sequence ID" value="OSY86997.1"/>
    <property type="molecule type" value="Genomic_DNA"/>
</dbReference>
<dbReference type="STRING" id="1635173.WH52_13945"/>
<organism evidence="7 8">
    <name type="scientific">Tenacibaculum holothuriorum</name>
    <dbReference type="NCBI Taxonomy" id="1635173"/>
    <lineage>
        <taxon>Bacteria</taxon>
        <taxon>Pseudomonadati</taxon>
        <taxon>Bacteroidota</taxon>
        <taxon>Flavobacteriia</taxon>
        <taxon>Flavobacteriales</taxon>
        <taxon>Flavobacteriaceae</taxon>
        <taxon>Tenacibaculum</taxon>
    </lineage>
</organism>
<feature type="domain" description="Cytochrome c" evidence="6">
    <location>
        <begin position="47"/>
        <end position="142"/>
    </location>
</feature>
<dbReference type="OrthoDB" id="1188886at2"/>
<dbReference type="GO" id="GO:0046872">
    <property type="term" value="F:metal ion binding"/>
    <property type="evidence" value="ECO:0007669"/>
    <property type="project" value="UniProtKB-KW"/>
</dbReference>
<keyword evidence="5" id="KW-1133">Transmembrane helix</keyword>
<dbReference type="InterPro" id="IPR036909">
    <property type="entry name" value="Cyt_c-like_dom_sf"/>
</dbReference>
<dbReference type="Proteomes" id="UP000194221">
    <property type="component" value="Unassembled WGS sequence"/>
</dbReference>